<gene>
    <name evidence="1" type="ORF">bsdE14_08590</name>
</gene>
<reference evidence="1 2" key="1">
    <citation type="journal article" date="2024" name="Int. J. Syst. Evol. Microbiol.">
        <title>Clostridium omnivorum sp. nov., isolated from anoxic soil under the treatment of reductive soil disinfestation.</title>
        <authorList>
            <person name="Ueki A."/>
            <person name="Tonouchi A."/>
            <person name="Kaku N."/>
            <person name="Honma S."/>
            <person name="Ueki K."/>
        </authorList>
    </citation>
    <scope>NUCLEOTIDE SEQUENCE [LARGE SCALE GENOMIC DNA]</scope>
    <source>
        <strain evidence="1 2">E14</strain>
    </source>
</reference>
<keyword evidence="2" id="KW-1185">Reference proteome</keyword>
<evidence type="ECO:0000313" key="1">
    <source>
        <dbReference type="EMBL" id="GLC29449.1"/>
    </source>
</evidence>
<evidence type="ECO:0000313" key="2">
    <source>
        <dbReference type="Proteomes" id="UP001208567"/>
    </source>
</evidence>
<proteinExistence type="predicted"/>
<dbReference type="EMBL" id="BRXR01000001">
    <property type="protein sequence ID" value="GLC29449.1"/>
    <property type="molecule type" value="Genomic_DNA"/>
</dbReference>
<dbReference type="Proteomes" id="UP001208567">
    <property type="component" value="Unassembled WGS sequence"/>
</dbReference>
<dbReference type="SUPFAM" id="SSF109998">
    <property type="entry name" value="Triger factor/SurA peptide-binding domain-like"/>
    <property type="match status" value="1"/>
</dbReference>
<dbReference type="Gene3D" id="1.10.3120.10">
    <property type="entry name" value="Trigger factor, C-terminal domain"/>
    <property type="match status" value="1"/>
</dbReference>
<protein>
    <recommendedName>
        <fullName evidence="3">Trigger factor</fullName>
    </recommendedName>
</protein>
<evidence type="ECO:0008006" key="3">
    <source>
        <dbReference type="Google" id="ProtNLM"/>
    </source>
</evidence>
<dbReference type="Gene3D" id="3.10.50.40">
    <property type="match status" value="1"/>
</dbReference>
<dbReference type="RefSeq" id="WP_264848742.1">
    <property type="nucleotide sequence ID" value="NZ_BRXR01000001.1"/>
</dbReference>
<name>A0ABQ5N2N2_9CLOT</name>
<accession>A0ABQ5N2N2</accession>
<comment type="caution">
    <text evidence="1">The sequence shown here is derived from an EMBL/GenBank/DDBJ whole genome shotgun (WGS) entry which is preliminary data.</text>
</comment>
<dbReference type="InterPro" id="IPR046357">
    <property type="entry name" value="PPIase_dom_sf"/>
</dbReference>
<sequence>MKDLKSRVIKEFDFREADVSGEDFTYEVDKKFIEKEILRIRKKNKIVQEVKEVKEGDIVVCSLKSINPKFNKENVSINAGLGLFKREIEMALIGMKIGENKTIGADNERVSIDVINVKRSVLPDLTDEMVQKEKIDNITSVKSLTEYLEQLYKDEKNKAIDNKSYKLIENVINQVIAKSKFDINEEDIQYLSELEIHKARVFCELEGLTLEKMTPEDFNGKIPVRSYDEFLKMVNGLSKDQLPVLLLGIKNAEKDGYKVSQEKYDKDTEDFCKMYHIKPEDAYKAMTFEYYETGHYTGHYRNIIREYYRERYQEV</sequence>
<organism evidence="1 2">
    <name type="scientific">Clostridium omnivorum</name>
    <dbReference type="NCBI Taxonomy" id="1604902"/>
    <lineage>
        <taxon>Bacteria</taxon>
        <taxon>Bacillati</taxon>
        <taxon>Bacillota</taxon>
        <taxon>Clostridia</taxon>
        <taxon>Eubacteriales</taxon>
        <taxon>Clostridiaceae</taxon>
        <taxon>Clostridium</taxon>
    </lineage>
</organism>
<dbReference type="InterPro" id="IPR027304">
    <property type="entry name" value="Trigger_fact/SurA_dom_sf"/>
</dbReference>
<dbReference type="InterPro" id="IPR037041">
    <property type="entry name" value="Trigger_fac_C_sf"/>
</dbReference>